<dbReference type="EMBL" id="OW240919">
    <property type="protein sequence ID" value="CAH2313259.1"/>
    <property type="molecule type" value="Genomic_DNA"/>
</dbReference>
<gene>
    <name evidence="1" type="ORF">PECUL_23A046603</name>
</gene>
<keyword evidence="2" id="KW-1185">Reference proteome</keyword>
<accession>A0AAD1SZA1</accession>
<organism evidence="1 2">
    <name type="scientific">Pelobates cultripes</name>
    <name type="common">Western spadefoot toad</name>
    <dbReference type="NCBI Taxonomy" id="61616"/>
    <lineage>
        <taxon>Eukaryota</taxon>
        <taxon>Metazoa</taxon>
        <taxon>Chordata</taxon>
        <taxon>Craniata</taxon>
        <taxon>Vertebrata</taxon>
        <taxon>Euteleostomi</taxon>
        <taxon>Amphibia</taxon>
        <taxon>Batrachia</taxon>
        <taxon>Anura</taxon>
        <taxon>Pelobatoidea</taxon>
        <taxon>Pelobatidae</taxon>
        <taxon>Pelobates</taxon>
    </lineage>
</organism>
<dbReference type="AlphaFoldDB" id="A0AAD1SZA1"/>
<proteinExistence type="predicted"/>
<sequence length="108" mass="12314">MPGFVYRDDIHEHMWWLNPMCWSMTSRCLQSTRSITFPTFVESKTSFFPLRPGGMDHIEGTDGVFPHLPARDKAGWKDVCQLEGQGFGEELASQCQVTMTLGRIVWCG</sequence>
<evidence type="ECO:0000313" key="1">
    <source>
        <dbReference type="EMBL" id="CAH2313259.1"/>
    </source>
</evidence>
<evidence type="ECO:0000313" key="2">
    <source>
        <dbReference type="Proteomes" id="UP001295444"/>
    </source>
</evidence>
<reference evidence="1" key="1">
    <citation type="submission" date="2022-03" db="EMBL/GenBank/DDBJ databases">
        <authorList>
            <person name="Alioto T."/>
            <person name="Alioto T."/>
            <person name="Gomez Garrido J."/>
        </authorList>
    </citation>
    <scope>NUCLEOTIDE SEQUENCE</scope>
</reference>
<name>A0AAD1SZA1_PELCU</name>
<dbReference type="Proteomes" id="UP001295444">
    <property type="component" value="Chromosome 08"/>
</dbReference>
<protein>
    <submittedName>
        <fullName evidence="1">Uncharacterized protein</fullName>
    </submittedName>
</protein>